<proteinExistence type="predicted"/>
<keyword evidence="8" id="KW-0626">Porin</keyword>
<protein>
    <submittedName>
        <fullName evidence="13">Porin</fullName>
    </submittedName>
</protein>
<reference evidence="13 14" key="1">
    <citation type="submission" date="2022-10" db="EMBL/GenBank/DDBJ databases">
        <title>Paucibacter sp. hw1 Genome sequencing.</title>
        <authorList>
            <person name="Park S."/>
        </authorList>
    </citation>
    <scope>NUCLEOTIDE SEQUENCE [LARGE SCALE GENOMIC DNA]</scope>
    <source>
        <strain evidence="14">hw1</strain>
    </source>
</reference>
<keyword evidence="7" id="KW-0406">Ion transport</keyword>
<dbReference type="EMBL" id="JAQQXT010000019">
    <property type="protein sequence ID" value="MDC8774230.1"/>
    <property type="molecule type" value="Genomic_DNA"/>
</dbReference>
<dbReference type="Pfam" id="PF13609">
    <property type="entry name" value="Porin_4"/>
    <property type="match status" value="1"/>
</dbReference>
<comment type="subunit">
    <text evidence="2">Homotrimer.</text>
</comment>
<dbReference type="InterPro" id="IPR001702">
    <property type="entry name" value="Porin_Gram-ve"/>
</dbReference>
<gene>
    <name evidence="13" type="ORF">PRZ03_21925</name>
</gene>
<sequence length="319" mass="33934">MKKIAIVAAIAAFAAPAAFAQSSVTLWGRINTSVESQSTDGGDRVAVVQNNSSRLGFKGTEDLGGGLKAQFLLEHGLNSDTGAATKGSSAFWNREAAVQLSGSFGAVKLGRWTNGSYFATADYISMHNHDTGTSSDALYAFGTGWREANKVGYFTPNYAGFTAEITASAGEGAPGVERAFDLSANYDMGPIHLGAGYGKEGDNSQYAIRGLYEMGAFTFGAYWQYEDHASKGVKNSTRNIGRVSAMYTMGASEFHVNVGGTESGGTAGFNNHGAKQYTFGYNYNLSKRTKVYGFYTAIDANDTKKGDFDSFAVGVRHNF</sequence>
<evidence type="ECO:0000256" key="8">
    <source>
        <dbReference type="ARBA" id="ARBA00023114"/>
    </source>
</evidence>
<keyword evidence="4" id="KW-1134">Transmembrane beta strand</keyword>
<keyword evidence="14" id="KW-1185">Reference proteome</keyword>
<feature type="chain" id="PRO_5045328512" evidence="11">
    <location>
        <begin position="21"/>
        <end position="319"/>
    </location>
</feature>
<dbReference type="InterPro" id="IPR002299">
    <property type="entry name" value="Porin_Neis"/>
</dbReference>
<evidence type="ECO:0000256" key="10">
    <source>
        <dbReference type="ARBA" id="ARBA00023237"/>
    </source>
</evidence>
<dbReference type="SUPFAM" id="SSF56935">
    <property type="entry name" value="Porins"/>
    <property type="match status" value="1"/>
</dbReference>
<accession>A0ABT5KJW7</accession>
<dbReference type="InterPro" id="IPR050298">
    <property type="entry name" value="Gram-neg_bact_OMP"/>
</dbReference>
<comment type="subcellular location">
    <subcellularLocation>
        <location evidence="1">Cell outer membrane</location>
        <topology evidence="1">Multi-pass membrane protein</topology>
    </subcellularLocation>
</comment>
<evidence type="ECO:0000259" key="12">
    <source>
        <dbReference type="Pfam" id="PF13609"/>
    </source>
</evidence>
<dbReference type="PANTHER" id="PTHR34501">
    <property type="entry name" value="PROTEIN YDDL-RELATED"/>
    <property type="match status" value="1"/>
</dbReference>
<keyword evidence="3" id="KW-0813">Transport</keyword>
<evidence type="ECO:0000256" key="11">
    <source>
        <dbReference type="SAM" id="SignalP"/>
    </source>
</evidence>
<evidence type="ECO:0000256" key="2">
    <source>
        <dbReference type="ARBA" id="ARBA00011233"/>
    </source>
</evidence>
<dbReference type="InterPro" id="IPR023614">
    <property type="entry name" value="Porin_dom_sf"/>
</dbReference>
<dbReference type="PRINTS" id="PR00184">
    <property type="entry name" value="NEISSPPORIN"/>
</dbReference>
<evidence type="ECO:0000256" key="4">
    <source>
        <dbReference type="ARBA" id="ARBA00022452"/>
    </source>
</evidence>
<keyword evidence="9" id="KW-0472">Membrane</keyword>
<keyword evidence="10" id="KW-0998">Cell outer membrane</keyword>
<dbReference type="CDD" id="cd00342">
    <property type="entry name" value="gram_neg_porins"/>
    <property type="match status" value="1"/>
</dbReference>
<organism evidence="13 14">
    <name type="scientific">Roseateles albus</name>
    <dbReference type="NCBI Taxonomy" id="2987525"/>
    <lineage>
        <taxon>Bacteria</taxon>
        <taxon>Pseudomonadati</taxon>
        <taxon>Pseudomonadota</taxon>
        <taxon>Betaproteobacteria</taxon>
        <taxon>Burkholderiales</taxon>
        <taxon>Sphaerotilaceae</taxon>
        <taxon>Roseateles</taxon>
    </lineage>
</organism>
<comment type="caution">
    <text evidence="13">The sequence shown here is derived from an EMBL/GenBank/DDBJ whole genome shotgun (WGS) entry which is preliminary data.</text>
</comment>
<evidence type="ECO:0000256" key="7">
    <source>
        <dbReference type="ARBA" id="ARBA00023065"/>
    </source>
</evidence>
<dbReference type="Proteomes" id="UP001221189">
    <property type="component" value="Unassembled WGS sequence"/>
</dbReference>
<evidence type="ECO:0000256" key="6">
    <source>
        <dbReference type="ARBA" id="ARBA00022729"/>
    </source>
</evidence>
<dbReference type="RefSeq" id="WP_263534364.1">
    <property type="nucleotide sequence ID" value="NZ_JAQQXT010000019.1"/>
</dbReference>
<dbReference type="PRINTS" id="PR00182">
    <property type="entry name" value="ECOLNEIPORIN"/>
</dbReference>
<name>A0ABT5KJW7_9BURK</name>
<dbReference type="Gene3D" id="2.40.160.10">
    <property type="entry name" value="Porin"/>
    <property type="match status" value="1"/>
</dbReference>
<feature type="signal peptide" evidence="11">
    <location>
        <begin position="1"/>
        <end position="20"/>
    </location>
</feature>
<keyword evidence="5" id="KW-0812">Transmembrane</keyword>
<dbReference type="InterPro" id="IPR033900">
    <property type="entry name" value="Gram_neg_porin_domain"/>
</dbReference>
<evidence type="ECO:0000256" key="5">
    <source>
        <dbReference type="ARBA" id="ARBA00022692"/>
    </source>
</evidence>
<feature type="domain" description="Porin" evidence="12">
    <location>
        <begin position="8"/>
        <end position="302"/>
    </location>
</feature>
<evidence type="ECO:0000256" key="3">
    <source>
        <dbReference type="ARBA" id="ARBA00022448"/>
    </source>
</evidence>
<keyword evidence="6 11" id="KW-0732">Signal</keyword>
<dbReference type="PANTHER" id="PTHR34501:SF9">
    <property type="entry name" value="MAJOR OUTER MEMBRANE PROTEIN P.IA"/>
    <property type="match status" value="1"/>
</dbReference>
<evidence type="ECO:0000313" key="13">
    <source>
        <dbReference type="EMBL" id="MDC8774230.1"/>
    </source>
</evidence>
<evidence type="ECO:0000256" key="9">
    <source>
        <dbReference type="ARBA" id="ARBA00023136"/>
    </source>
</evidence>
<evidence type="ECO:0000313" key="14">
    <source>
        <dbReference type="Proteomes" id="UP001221189"/>
    </source>
</evidence>
<evidence type="ECO:0000256" key="1">
    <source>
        <dbReference type="ARBA" id="ARBA00004571"/>
    </source>
</evidence>